<dbReference type="EMBL" id="HBUF01230100">
    <property type="protein sequence ID" value="CAG6673013.1"/>
    <property type="molecule type" value="Transcribed_RNA"/>
</dbReference>
<proteinExistence type="predicted"/>
<evidence type="ECO:0000313" key="1">
    <source>
        <dbReference type="EMBL" id="CAG6673013.1"/>
    </source>
</evidence>
<organism evidence="1">
    <name type="scientific">Cacopsylla melanoneura</name>
    <dbReference type="NCBI Taxonomy" id="428564"/>
    <lineage>
        <taxon>Eukaryota</taxon>
        <taxon>Metazoa</taxon>
        <taxon>Ecdysozoa</taxon>
        <taxon>Arthropoda</taxon>
        <taxon>Hexapoda</taxon>
        <taxon>Insecta</taxon>
        <taxon>Pterygota</taxon>
        <taxon>Neoptera</taxon>
        <taxon>Paraneoptera</taxon>
        <taxon>Hemiptera</taxon>
        <taxon>Sternorrhyncha</taxon>
        <taxon>Psylloidea</taxon>
        <taxon>Psyllidae</taxon>
        <taxon>Psyllinae</taxon>
        <taxon>Cacopsylla</taxon>
    </lineage>
</organism>
<protein>
    <submittedName>
        <fullName evidence="1">Uncharacterized protein</fullName>
    </submittedName>
</protein>
<dbReference type="EMBL" id="HBUF01230098">
    <property type="protein sequence ID" value="CAG6673006.1"/>
    <property type="molecule type" value="Transcribed_RNA"/>
</dbReference>
<name>A0A8D8SNP5_9HEMI</name>
<sequence>MFCKIENCQCQKQELSIHLLYWLSHQGIDIRPLFQRPYTIKKRKVAFSAGQNAQESIEHFASEQEENVLDEFLWSLPQVEADTLPQPTQSVKRSVPFKVPTSASVRRRV</sequence>
<dbReference type="EMBL" id="HBUF01230099">
    <property type="protein sequence ID" value="CAG6673009.1"/>
    <property type="molecule type" value="Transcribed_RNA"/>
</dbReference>
<dbReference type="AlphaFoldDB" id="A0A8D8SNP5"/>
<accession>A0A8D8SNP5</accession>
<reference evidence="1" key="1">
    <citation type="submission" date="2021-05" db="EMBL/GenBank/DDBJ databases">
        <authorList>
            <person name="Alioto T."/>
            <person name="Alioto T."/>
            <person name="Gomez Garrido J."/>
        </authorList>
    </citation>
    <scope>NUCLEOTIDE SEQUENCE</scope>
</reference>
<dbReference type="EMBL" id="HBUF01230101">
    <property type="protein sequence ID" value="CAG6673016.1"/>
    <property type="molecule type" value="Transcribed_RNA"/>
</dbReference>